<dbReference type="GO" id="GO:0005815">
    <property type="term" value="C:microtubule organizing center"/>
    <property type="evidence" value="ECO:0007669"/>
    <property type="project" value="TreeGrafter"/>
</dbReference>
<evidence type="ECO:0000313" key="4">
    <source>
        <dbReference type="Proteomes" id="UP000041254"/>
    </source>
</evidence>
<feature type="region of interest" description="Disordered" evidence="2">
    <location>
        <begin position="860"/>
        <end position="905"/>
    </location>
</feature>
<dbReference type="InParanoid" id="A0A0G4GSP0"/>
<dbReference type="VEuPathDB" id="CryptoDB:Vbra_18608"/>
<dbReference type="PANTHER" id="PTHR18950:SF0">
    <property type="entry name" value="PROGESTERONE IMMUNOMODULATORY BINDING FACTOR 1"/>
    <property type="match status" value="1"/>
</dbReference>
<dbReference type="GO" id="GO:0060271">
    <property type="term" value="P:cilium assembly"/>
    <property type="evidence" value="ECO:0007669"/>
    <property type="project" value="TreeGrafter"/>
</dbReference>
<sequence length="905" mass="100624">MDTLAGSESSVDLGQNEGLDEEDDAAAHVGRRQHSEHGSVTDQSPISESDSFNIDHLLGPGGPRDAPGGPPFTHPIPPIPIDLHSGNLPAPQMLLPPKQSTAPVLPPPSSDLSSLQREVLDLRLKLATQNAAFERTLKNQMDLNAEEVTKLKTEQERRMGPFIRAAADLSVLRDQLRDLSLSEDLYFELRGRGEDELSLREWVLVRVYETVRGYKERVASQSRELEMLRENTALAQDRLDQCKRQLTHAQVSLEGVKEDSSRQIEELSHRCAALADECRHKKEALEETRDKMLRYDDNQRRLVQLEAEATDLRQTVTKQAAAMEALSREKELYVGRAANLEAQNHSLKTDKIHLTAQVTSLEDAVSRKKDQLEVAEDQLQQLRGREQELVFKLDTLKTSHAQEMRERVECEISKARASADAHLEEVRRQWDSIHDRETKLLIEQRDSAERRVEEYRRGKDDADAAYKVLSEENRTQQLKLQQEIVDLRAQLKVKSFELDRLGVAHEETLRLLQKSQMDADLNKQKVDLLRQENLKTEKSLREDNMQEKAELALLRERIRHYEDAEDLWDAPLQLPPAPHNQGAETGAVACVGVGVDDGHDATGPALRDLRTLPVAARLKLQCRRLQDRCQRLQVELDGERAGRSRVDRQLAAAVKTLNVKDKPTAFLTNALRQRETEVLELREAVTGLQEELQHAFEAVEVLQSGKKVVEKWLQEAVRAQPAAPATHSTQATHPQQQQQQQPEHPPAPRAGVIALPPPSRHHRTPKSTGHGGLIVIRPDDPPKDDDDYPHARIHLQERQDQDPFIRHYDPGAELKTDKLAGDGAVHMPVPVAVGVAKKFGSGGGGHVQPLQQGGLVSGRGMGRGGGGGGGGGAGGPPFGALGRGGVRVGRGGGDKRGDAQAARKR</sequence>
<reference evidence="3 4" key="1">
    <citation type="submission" date="2014-11" db="EMBL/GenBank/DDBJ databases">
        <authorList>
            <person name="Zhu J."/>
            <person name="Qi W."/>
            <person name="Song R."/>
        </authorList>
    </citation>
    <scope>NUCLEOTIDE SEQUENCE [LARGE SCALE GENOMIC DNA]</scope>
</reference>
<dbReference type="OrthoDB" id="299638at2759"/>
<dbReference type="STRING" id="1169540.A0A0G4GSP0"/>
<feature type="coiled-coil region" evidence="1">
    <location>
        <begin position="211"/>
        <end position="465"/>
    </location>
</feature>
<feature type="coiled-coil region" evidence="1">
    <location>
        <begin position="537"/>
        <end position="564"/>
    </location>
</feature>
<dbReference type="PANTHER" id="PTHR18950">
    <property type="entry name" value="PROGESTERONE-INDUCED BLOCKING FACTOR 1"/>
    <property type="match status" value="1"/>
</dbReference>
<dbReference type="Proteomes" id="UP000041254">
    <property type="component" value="Unassembled WGS sequence"/>
</dbReference>
<keyword evidence="1" id="KW-0175">Coiled coil</keyword>
<feature type="region of interest" description="Disordered" evidence="2">
    <location>
        <begin position="719"/>
        <end position="786"/>
    </location>
</feature>
<accession>A0A0G4GSP0</accession>
<dbReference type="EMBL" id="CDMY01000791">
    <property type="protein sequence ID" value="CEM33694.1"/>
    <property type="molecule type" value="Genomic_DNA"/>
</dbReference>
<feature type="compositionally biased region" description="Polar residues" evidence="2">
    <location>
        <begin position="1"/>
        <end position="13"/>
    </location>
</feature>
<feature type="compositionally biased region" description="Pro residues" evidence="2">
    <location>
        <begin position="68"/>
        <end position="80"/>
    </location>
</feature>
<evidence type="ECO:0000256" key="2">
    <source>
        <dbReference type="SAM" id="MobiDB-lite"/>
    </source>
</evidence>
<name>A0A0G4GSP0_VITBC</name>
<gene>
    <name evidence="3" type="ORF">Vbra_18608</name>
</gene>
<evidence type="ECO:0000313" key="3">
    <source>
        <dbReference type="EMBL" id="CEM33694.1"/>
    </source>
</evidence>
<protein>
    <submittedName>
        <fullName evidence="3">Uncharacterized protein</fullName>
    </submittedName>
</protein>
<evidence type="ECO:0000256" key="1">
    <source>
        <dbReference type="SAM" id="Coils"/>
    </source>
</evidence>
<organism evidence="3 4">
    <name type="scientific">Vitrella brassicaformis (strain CCMP3155)</name>
    <dbReference type="NCBI Taxonomy" id="1169540"/>
    <lineage>
        <taxon>Eukaryota</taxon>
        <taxon>Sar</taxon>
        <taxon>Alveolata</taxon>
        <taxon>Colpodellida</taxon>
        <taxon>Vitrellaceae</taxon>
        <taxon>Vitrella</taxon>
    </lineage>
</organism>
<proteinExistence type="predicted"/>
<feature type="region of interest" description="Disordered" evidence="2">
    <location>
        <begin position="1"/>
        <end position="112"/>
    </location>
</feature>
<dbReference type="InterPro" id="IPR026205">
    <property type="entry name" value="PIBF1"/>
</dbReference>
<keyword evidence="4" id="KW-1185">Reference proteome</keyword>
<feature type="compositionally biased region" description="Low complexity" evidence="2">
    <location>
        <begin position="725"/>
        <end position="742"/>
    </location>
</feature>
<feature type="compositionally biased region" description="Polar residues" evidence="2">
    <location>
        <begin position="40"/>
        <end position="52"/>
    </location>
</feature>
<feature type="compositionally biased region" description="Gly residues" evidence="2">
    <location>
        <begin position="860"/>
        <end position="891"/>
    </location>
</feature>
<dbReference type="AlphaFoldDB" id="A0A0G4GSP0"/>